<dbReference type="KEGG" id="cari:FNU76_16930"/>
<keyword evidence="6" id="KW-1185">Reference proteome</keyword>
<dbReference type="Pfam" id="PF12974">
    <property type="entry name" value="Phosphonate-bd"/>
    <property type="match status" value="1"/>
</dbReference>
<dbReference type="GO" id="GO:0043190">
    <property type="term" value="C:ATP-binding cassette (ABC) transporter complex"/>
    <property type="evidence" value="ECO:0007669"/>
    <property type="project" value="InterPro"/>
</dbReference>
<comment type="similarity">
    <text evidence="1">Belongs to the phosphate/phosphite/phosphonate binding protein family.</text>
</comment>
<dbReference type="SUPFAM" id="SSF53850">
    <property type="entry name" value="Periplasmic binding protein-like II"/>
    <property type="match status" value="1"/>
</dbReference>
<dbReference type="Gene3D" id="3.40.190.10">
    <property type="entry name" value="Periplasmic binding protein-like II"/>
    <property type="match status" value="2"/>
</dbReference>
<sequence>MGTWSDLPAGAPPCNGPTGSELHLKTTPVQRSRPMVRALLLLVLALSAGPLHAAEPKVLRIAANPNLSHLELLQNFGPMASALEKELGVKVELVSGKNYDDTIRLLKAGEVDIAGTGAYGYVSAQAEFGARLVVRYVEEGGDAYRAVLVVRIDSGIVAVRELKGKRIAFTDTKSTSGYALPVLELQRNGIGLKDIQPEFVKSQPNSAIAVFNRQVDAGAIADNQLNEKYGVKLDELKVIWRSEPIPHGIWMAGPAMPADELKRIAAAMLKISASPEARQMFARASVKGFIAGRDSDFDSVRGARQMLEASKEAAVKATGAR</sequence>
<dbReference type="CDD" id="cd01071">
    <property type="entry name" value="PBP2_PhnD_like"/>
    <property type="match status" value="1"/>
</dbReference>
<dbReference type="Proteomes" id="UP000317550">
    <property type="component" value="Chromosome"/>
</dbReference>
<dbReference type="OrthoDB" id="5139702at2"/>
<organism evidence="5 6">
    <name type="scientific">Chitinimonas arctica</name>
    <dbReference type="NCBI Taxonomy" id="2594795"/>
    <lineage>
        <taxon>Bacteria</taxon>
        <taxon>Pseudomonadati</taxon>
        <taxon>Pseudomonadota</taxon>
        <taxon>Betaproteobacteria</taxon>
        <taxon>Neisseriales</taxon>
        <taxon>Chitinibacteraceae</taxon>
        <taxon>Chitinimonas</taxon>
    </lineage>
</organism>
<keyword evidence="2" id="KW-0732">Signal</keyword>
<dbReference type="NCBIfam" id="TIGR01098">
    <property type="entry name" value="3A0109s03R"/>
    <property type="match status" value="1"/>
</dbReference>
<proteinExistence type="inferred from homology"/>
<dbReference type="InterPro" id="IPR001638">
    <property type="entry name" value="Solute-binding_3/MltF_N"/>
</dbReference>
<feature type="region of interest" description="Disordered" evidence="3">
    <location>
        <begin position="1"/>
        <end position="24"/>
    </location>
</feature>
<dbReference type="SMART" id="SM00062">
    <property type="entry name" value="PBPb"/>
    <property type="match status" value="1"/>
</dbReference>
<name>A0A516SIB6_9NEIS</name>
<dbReference type="InterPro" id="IPR005770">
    <property type="entry name" value="PhnD"/>
</dbReference>
<accession>A0A516SIB6</accession>
<evidence type="ECO:0000256" key="1">
    <source>
        <dbReference type="ARBA" id="ARBA00007162"/>
    </source>
</evidence>
<feature type="domain" description="Solute-binding protein family 3/N-terminal" evidence="4">
    <location>
        <begin position="58"/>
        <end position="284"/>
    </location>
</feature>
<evidence type="ECO:0000313" key="6">
    <source>
        <dbReference type="Proteomes" id="UP000317550"/>
    </source>
</evidence>
<reference evidence="6" key="1">
    <citation type="submission" date="2019-07" db="EMBL/GenBank/DDBJ databases">
        <title>Chitinimonas sp. nov., isolated from Ny-Alesund, arctica soil.</title>
        <authorList>
            <person name="Xu Q."/>
            <person name="Peng F."/>
        </authorList>
    </citation>
    <scope>NUCLEOTIDE SEQUENCE [LARGE SCALE GENOMIC DNA]</scope>
    <source>
        <strain evidence="6">R3-44</strain>
    </source>
</reference>
<evidence type="ECO:0000259" key="4">
    <source>
        <dbReference type="SMART" id="SM00062"/>
    </source>
</evidence>
<dbReference type="AlphaFoldDB" id="A0A516SIB6"/>
<dbReference type="GO" id="GO:0055085">
    <property type="term" value="P:transmembrane transport"/>
    <property type="evidence" value="ECO:0007669"/>
    <property type="project" value="InterPro"/>
</dbReference>
<protein>
    <submittedName>
        <fullName evidence="5">Phosphate/phosphite/phosphonate ABC transporter substrate-binding protein</fullName>
    </submittedName>
</protein>
<gene>
    <name evidence="5" type="ORF">FNU76_16930</name>
</gene>
<dbReference type="PANTHER" id="PTHR35841">
    <property type="entry name" value="PHOSPHONATES-BINDING PERIPLASMIC PROTEIN"/>
    <property type="match status" value="1"/>
</dbReference>
<dbReference type="PANTHER" id="PTHR35841:SF1">
    <property type="entry name" value="PHOSPHONATES-BINDING PERIPLASMIC PROTEIN"/>
    <property type="match status" value="1"/>
</dbReference>
<evidence type="ECO:0000256" key="3">
    <source>
        <dbReference type="SAM" id="MobiDB-lite"/>
    </source>
</evidence>
<evidence type="ECO:0000313" key="5">
    <source>
        <dbReference type="EMBL" id="QDQ27894.1"/>
    </source>
</evidence>
<dbReference type="EMBL" id="CP041730">
    <property type="protein sequence ID" value="QDQ27894.1"/>
    <property type="molecule type" value="Genomic_DNA"/>
</dbReference>
<evidence type="ECO:0000256" key="2">
    <source>
        <dbReference type="ARBA" id="ARBA00022729"/>
    </source>
</evidence>